<keyword evidence="1" id="KW-0853">WD repeat</keyword>
<dbReference type="Proteomes" id="UP000009046">
    <property type="component" value="Unassembled WGS sequence"/>
</dbReference>
<dbReference type="InterPro" id="IPR001680">
    <property type="entry name" value="WD40_rpt"/>
</dbReference>
<dbReference type="AlphaFoldDB" id="E0VJX9"/>
<dbReference type="CTD" id="8235077"/>
<dbReference type="GeneID" id="8235077"/>
<dbReference type="VEuPathDB" id="VectorBase:PHUM253170"/>
<feature type="repeat" description="WD" evidence="1">
    <location>
        <begin position="287"/>
        <end position="328"/>
    </location>
</feature>
<evidence type="ECO:0000313" key="3">
    <source>
        <dbReference type="EMBL" id="EEB13685.1"/>
    </source>
</evidence>
<reference evidence="3" key="1">
    <citation type="submission" date="2007-04" db="EMBL/GenBank/DDBJ databases">
        <title>Annotation of Pediculus humanus corporis strain USDA.</title>
        <authorList>
            <person name="Kirkness E."/>
            <person name="Hannick L."/>
            <person name="Hass B."/>
            <person name="Bruggner R."/>
            <person name="Lawson D."/>
            <person name="Bidwell S."/>
            <person name="Joardar V."/>
            <person name="Caler E."/>
            <person name="Walenz B."/>
            <person name="Inman J."/>
            <person name="Schobel S."/>
            <person name="Galinsky K."/>
            <person name="Amedeo P."/>
            <person name="Strausberg R."/>
        </authorList>
    </citation>
    <scope>NUCLEOTIDE SEQUENCE</scope>
    <source>
        <strain evidence="3">USDA</strain>
    </source>
</reference>
<accession>E0VJX9</accession>
<organism>
    <name type="scientific">Pediculus humanus subsp. corporis</name>
    <name type="common">Body louse</name>
    <dbReference type="NCBI Taxonomy" id="121224"/>
    <lineage>
        <taxon>Eukaryota</taxon>
        <taxon>Metazoa</taxon>
        <taxon>Ecdysozoa</taxon>
        <taxon>Arthropoda</taxon>
        <taxon>Hexapoda</taxon>
        <taxon>Insecta</taxon>
        <taxon>Pterygota</taxon>
        <taxon>Neoptera</taxon>
        <taxon>Paraneoptera</taxon>
        <taxon>Psocodea</taxon>
        <taxon>Troctomorpha</taxon>
        <taxon>Phthiraptera</taxon>
        <taxon>Anoplura</taxon>
        <taxon>Pediculidae</taxon>
        <taxon>Pediculus</taxon>
    </lineage>
</organism>
<dbReference type="Pfam" id="PF00400">
    <property type="entry name" value="WD40"/>
    <property type="match status" value="1"/>
</dbReference>
<evidence type="ECO:0000256" key="1">
    <source>
        <dbReference type="PROSITE-ProRule" id="PRU00221"/>
    </source>
</evidence>
<dbReference type="KEGG" id="phu:Phum_PHUM253170"/>
<dbReference type="eggNOG" id="KOG0266">
    <property type="taxonomic scope" value="Eukaryota"/>
</dbReference>
<dbReference type="EMBL" id="DS235231">
    <property type="protein sequence ID" value="EEB13685.1"/>
    <property type="molecule type" value="Genomic_DNA"/>
</dbReference>
<dbReference type="PANTHER" id="PTHR44499:SF1">
    <property type="entry name" value="JOUBERIN"/>
    <property type="match status" value="1"/>
</dbReference>
<feature type="compositionally biased region" description="Basic and acidic residues" evidence="2">
    <location>
        <begin position="196"/>
        <end position="208"/>
    </location>
</feature>
<dbReference type="PROSITE" id="PS50082">
    <property type="entry name" value="WD_REPEATS_2"/>
    <property type="match status" value="1"/>
</dbReference>
<dbReference type="EnsemblMetazoa" id="PHUM253170-RA">
    <property type="protein sequence ID" value="PHUM253170-PA"/>
    <property type="gene ID" value="PHUM253170"/>
</dbReference>
<dbReference type="OMA" id="ILETANC"/>
<dbReference type="InterPro" id="IPR015943">
    <property type="entry name" value="WD40/YVTN_repeat-like_dom_sf"/>
</dbReference>
<dbReference type="InParanoid" id="E0VJX9"/>
<dbReference type="EMBL" id="AAZO01002933">
    <property type="status" value="NOT_ANNOTATED_CDS"/>
    <property type="molecule type" value="Genomic_DNA"/>
</dbReference>
<sequence>MDNFYLIGIFIGKFHYLEPDISVHQIKIEGYFIDKVLGSCIEANSSNSNLNHYKSPFILEQNIVKNVNRQISSNWWKLLVIHKDFSELNSKNKIIILDIYKCFNEEDNETDKKRIAFAFISPLASDGSNNLNVNLKLQLYKIRKKCKISHQNCNVYHLYSEHKLKKIPGFIEISIKEIVSNKITQISPEIQKGRRKFSEEENNLKADDALPPPSSNESKKNLLKIFKWSRLPTQSCKIPNKVHKSFGFGKNSFTCLQFSRSGIYIAAGMSSKIFIYDVISGEEVNHLTGHIGYIYEIDWSFNDKYLLSVSNDCQGIIWSLNQKNPLFTLPHPSFIYCGRWVTDEEVITGGKDHLIRYWCKNTEEEFNLVEEIGGHSGFISCLVLCNGSLLISGDSLGFIMIRKLIDNSWILQKKLSFPETCNKVIDFIAVQSSQRRIIISVRSQNSYLVDFVSGIILQTYKSLSSSCVRSVSTLTPCGSYLFSFCQNGNIGVWEVNTGKFFASYNNLFPNDRMTELSGCMHYHPFEHMIGITVLIENHPLLVLKYDVKENDSKKLGLDFFDKKFEKIEVFNYNKYFNETKLQKTENILETKNDS</sequence>
<proteinExistence type="predicted"/>
<dbReference type="SUPFAM" id="SSF50978">
    <property type="entry name" value="WD40 repeat-like"/>
    <property type="match status" value="1"/>
</dbReference>
<dbReference type="PANTHER" id="PTHR44499">
    <property type="entry name" value="JOUBERIN"/>
    <property type="match status" value="1"/>
</dbReference>
<evidence type="ECO:0000313" key="5">
    <source>
        <dbReference type="Proteomes" id="UP000009046"/>
    </source>
</evidence>
<evidence type="ECO:0000256" key="2">
    <source>
        <dbReference type="SAM" id="MobiDB-lite"/>
    </source>
</evidence>
<protein>
    <submittedName>
        <fullName evidence="3 4">Protein tipD, putative</fullName>
    </submittedName>
</protein>
<reference evidence="3" key="2">
    <citation type="submission" date="2007-04" db="EMBL/GenBank/DDBJ databases">
        <title>The genome of the human body louse.</title>
        <authorList>
            <consortium name="The Human Body Louse Genome Consortium"/>
            <person name="Kirkness E."/>
            <person name="Walenz B."/>
            <person name="Hass B."/>
            <person name="Bruggner R."/>
            <person name="Strausberg R."/>
        </authorList>
    </citation>
    <scope>NUCLEOTIDE SEQUENCE</scope>
    <source>
        <strain evidence="3">USDA</strain>
    </source>
</reference>
<name>E0VJX9_PEDHC</name>
<dbReference type="GO" id="GO:0036064">
    <property type="term" value="C:ciliary basal body"/>
    <property type="evidence" value="ECO:0007669"/>
    <property type="project" value="TreeGrafter"/>
</dbReference>
<dbReference type="InterPro" id="IPR052803">
    <property type="entry name" value="Cilium-Associated_Jouberin"/>
</dbReference>
<evidence type="ECO:0000313" key="4">
    <source>
        <dbReference type="EnsemblMetazoa" id="PHUM253170-PA"/>
    </source>
</evidence>
<gene>
    <name evidence="4" type="primary">8235077</name>
    <name evidence="3" type="ORF">Phum_PHUM253170</name>
</gene>
<dbReference type="RefSeq" id="XP_002426423.1">
    <property type="nucleotide sequence ID" value="XM_002426378.1"/>
</dbReference>
<reference evidence="4" key="3">
    <citation type="submission" date="2021-02" db="UniProtKB">
        <authorList>
            <consortium name="EnsemblMetazoa"/>
        </authorList>
    </citation>
    <scope>IDENTIFICATION</scope>
    <source>
        <strain evidence="4">USDA</strain>
    </source>
</reference>
<feature type="region of interest" description="Disordered" evidence="2">
    <location>
        <begin position="192"/>
        <end position="218"/>
    </location>
</feature>
<dbReference type="GO" id="GO:0044458">
    <property type="term" value="P:motile cilium assembly"/>
    <property type="evidence" value="ECO:0007669"/>
    <property type="project" value="TreeGrafter"/>
</dbReference>
<dbReference type="OrthoDB" id="2096344at2759"/>
<dbReference type="SMART" id="SM00320">
    <property type="entry name" value="WD40"/>
    <property type="match status" value="5"/>
</dbReference>
<dbReference type="STRING" id="121224.E0VJX9"/>
<dbReference type="HOGENOM" id="CLU_018896_0_0_1"/>
<keyword evidence="5" id="KW-1185">Reference proteome</keyword>
<dbReference type="InterPro" id="IPR036322">
    <property type="entry name" value="WD40_repeat_dom_sf"/>
</dbReference>
<dbReference type="Gene3D" id="2.130.10.10">
    <property type="entry name" value="YVTN repeat-like/Quinoprotein amine dehydrogenase"/>
    <property type="match status" value="1"/>
</dbReference>